<name>G2X698_VERDV</name>
<dbReference type="EMBL" id="DS572705">
    <property type="protein sequence ID" value="EGY14516.1"/>
    <property type="molecule type" value="Genomic_DNA"/>
</dbReference>
<gene>
    <name evidence="1" type="ORF">VDAG_05680</name>
</gene>
<reference evidence="1 2" key="1">
    <citation type="submission" date="2008-03" db="EMBL/GenBank/DDBJ databases">
        <title>The Genome Sequence of Verticillium dahliae VdLs.17.</title>
        <authorList>
            <consortium name="The Broad Institute Genome Sequencing Platform"/>
            <person name="Ma L.-J.J."/>
            <person name="Klosterman S.J."/>
            <person name="Subbarao K."/>
            <person name="Dobinson K."/>
            <person name="Veronese P."/>
            <person name="Kang S."/>
            <person name="Gold S.E."/>
            <person name="Young S."/>
            <person name="Jaffe D."/>
            <person name="Gnerre S."/>
            <person name="Berlin A."/>
            <person name="Heiman D."/>
            <person name="Hepburn T."/>
            <person name="Sykes S."/>
            <person name="Alvarado L."/>
            <person name="Kodira C.D."/>
            <person name="Lander E."/>
            <person name="Galagan J."/>
            <person name="Nusbaum C."/>
            <person name="Birren B."/>
        </authorList>
    </citation>
    <scope>NUCLEOTIDE SEQUENCE [LARGE SCALE GENOMIC DNA]</scope>
    <source>
        <strain evidence="2">VdLs.17 / ATCC MYA-4575 / FGSC 10137</strain>
    </source>
</reference>
<dbReference type="RefSeq" id="XP_009653372.1">
    <property type="nucleotide sequence ID" value="XM_009655077.1"/>
</dbReference>
<organism evidence="1 2">
    <name type="scientific">Verticillium dahliae (strain VdLs.17 / ATCC MYA-4575 / FGSC 10137)</name>
    <name type="common">Verticillium wilt</name>
    <dbReference type="NCBI Taxonomy" id="498257"/>
    <lineage>
        <taxon>Eukaryota</taxon>
        <taxon>Fungi</taxon>
        <taxon>Dikarya</taxon>
        <taxon>Ascomycota</taxon>
        <taxon>Pezizomycotina</taxon>
        <taxon>Sordariomycetes</taxon>
        <taxon>Hypocreomycetidae</taxon>
        <taxon>Glomerellales</taxon>
        <taxon>Plectosphaerellaceae</taxon>
        <taxon>Verticillium</taxon>
    </lineage>
</organism>
<dbReference type="KEGG" id="vda:VDAG_05680"/>
<dbReference type="GeneID" id="20707143"/>
<dbReference type="HOGENOM" id="CLU_3015964_0_0_1"/>
<evidence type="ECO:0000313" key="2">
    <source>
        <dbReference type="Proteomes" id="UP000001611"/>
    </source>
</evidence>
<dbReference type="Proteomes" id="UP000001611">
    <property type="component" value="Chromosome 4"/>
</dbReference>
<proteinExistence type="predicted"/>
<keyword evidence="2" id="KW-1185">Reference proteome</keyword>
<protein>
    <submittedName>
        <fullName evidence="1">Uncharacterized protein</fullName>
    </submittedName>
</protein>
<sequence length="56" mass="6429">MSSISLVPGVKCVQTQKHSYHDHLWSNFAYDKLRRGVINFGKIYSMLSQISVQSSR</sequence>
<evidence type="ECO:0000313" key="1">
    <source>
        <dbReference type="EMBL" id="EGY14516.1"/>
    </source>
</evidence>
<accession>G2X698</accession>
<dbReference type="InParanoid" id="G2X698"/>
<dbReference type="AlphaFoldDB" id="G2X698"/>